<dbReference type="Proteomes" id="UP000267400">
    <property type="component" value="Unassembled WGS sequence"/>
</dbReference>
<evidence type="ECO:0000256" key="4">
    <source>
        <dbReference type="ARBA" id="ARBA00022741"/>
    </source>
</evidence>
<feature type="binding site" evidence="8">
    <location>
        <position position="100"/>
    </location>
    <ligand>
        <name>L-glutamine</name>
        <dbReference type="ChEBI" id="CHEBI:58359"/>
    </ligand>
</feature>
<reference evidence="10 11" key="1">
    <citation type="submission" date="2018-12" db="EMBL/GenBank/DDBJ databases">
        <authorList>
            <person name="Yu L."/>
        </authorList>
    </citation>
    <scope>NUCLEOTIDE SEQUENCE [LARGE SCALE GENOMIC DNA]</scope>
    <source>
        <strain evidence="10 11">11S</strain>
    </source>
</reference>
<dbReference type="Pfam" id="PF00733">
    <property type="entry name" value="Asn_synthase"/>
    <property type="match status" value="1"/>
</dbReference>
<dbReference type="SUPFAM" id="SSF52402">
    <property type="entry name" value="Adenine nucleotide alpha hydrolases-like"/>
    <property type="match status" value="1"/>
</dbReference>
<comment type="caution">
    <text evidence="10">The sequence shown here is derived from an EMBL/GenBank/DDBJ whole genome shotgun (WGS) entry which is preliminary data.</text>
</comment>
<dbReference type="InterPro" id="IPR051786">
    <property type="entry name" value="ASN_synthetase/amidase"/>
</dbReference>
<comment type="catalytic activity">
    <reaction evidence="7">
        <text>L-aspartate + L-glutamine + ATP + H2O = L-asparagine + L-glutamate + AMP + diphosphate + H(+)</text>
        <dbReference type="Rhea" id="RHEA:12228"/>
        <dbReference type="ChEBI" id="CHEBI:15377"/>
        <dbReference type="ChEBI" id="CHEBI:15378"/>
        <dbReference type="ChEBI" id="CHEBI:29985"/>
        <dbReference type="ChEBI" id="CHEBI:29991"/>
        <dbReference type="ChEBI" id="CHEBI:30616"/>
        <dbReference type="ChEBI" id="CHEBI:33019"/>
        <dbReference type="ChEBI" id="CHEBI:58048"/>
        <dbReference type="ChEBI" id="CHEBI:58359"/>
        <dbReference type="ChEBI" id="CHEBI:456215"/>
        <dbReference type="EC" id="6.3.5.4"/>
    </reaction>
</comment>
<keyword evidence="11" id="KW-1185">Reference proteome</keyword>
<accession>A0A3S0HR64</accession>
<dbReference type="CDD" id="cd00712">
    <property type="entry name" value="AsnB"/>
    <property type="match status" value="1"/>
</dbReference>
<dbReference type="Pfam" id="PF13537">
    <property type="entry name" value="GATase_7"/>
    <property type="match status" value="1"/>
</dbReference>
<evidence type="ECO:0000313" key="11">
    <source>
        <dbReference type="Proteomes" id="UP000267400"/>
    </source>
</evidence>
<feature type="binding site" evidence="8">
    <location>
        <begin position="371"/>
        <end position="372"/>
    </location>
    <ligand>
        <name>ATP</name>
        <dbReference type="ChEBI" id="CHEBI:30616"/>
    </ligand>
</feature>
<dbReference type="AlphaFoldDB" id="A0A3S0HR64"/>
<proteinExistence type="inferred from homology"/>
<evidence type="ECO:0000259" key="9">
    <source>
        <dbReference type="PROSITE" id="PS51278"/>
    </source>
</evidence>
<dbReference type="Gene3D" id="3.60.20.10">
    <property type="entry name" value="Glutamine Phosphoribosylpyrophosphate, subunit 1, domain 1"/>
    <property type="match status" value="1"/>
</dbReference>
<evidence type="ECO:0000313" key="10">
    <source>
        <dbReference type="EMBL" id="RTR05378.1"/>
    </source>
</evidence>
<keyword evidence="6" id="KW-0315">Glutamine amidotransferase</keyword>
<evidence type="ECO:0000256" key="2">
    <source>
        <dbReference type="ARBA" id="ARBA00005752"/>
    </source>
</evidence>
<dbReference type="InterPro" id="IPR033738">
    <property type="entry name" value="AsnB_N"/>
</dbReference>
<keyword evidence="5 8" id="KW-0067">ATP-binding</keyword>
<dbReference type="GO" id="GO:0005524">
    <property type="term" value="F:ATP binding"/>
    <property type="evidence" value="ECO:0007669"/>
    <property type="project" value="UniProtKB-KW"/>
</dbReference>
<evidence type="ECO:0000256" key="6">
    <source>
        <dbReference type="ARBA" id="ARBA00022962"/>
    </source>
</evidence>
<comment type="similarity">
    <text evidence="2">Belongs to the asparagine synthetase family.</text>
</comment>
<evidence type="ECO:0000256" key="8">
    <source>
        <dbReference type="PIRSR" id="PIRSR001589-2"/>
    </source>
</evidence>
<protein>
    <recommendedName>
        <fullName evidence="3">asparagine synthase (glutamine-hydrolyzing)</fullName>
        <ecNumber evidence="3">6.3.5.4</ecNumber>
    </recommendedName>
</protein>
<dbReference type="SUPFAM" id="SSF56235">
    <property type="entry name" value="N-terminal nucleophile aminohydrolases (Ntn hydrolases)"/>
    <property type="match status" value="1"/>
</dbReference>
<evidence type="ECO:0000256" key="1">
    <source>
        <dbReference type="ARBA" id="ARBA00005187"/>
    </source>
</evidence>
<name>A0A3S0HR64_9GAMM</name>
<dbReference type="PIRSF" id="PIRSF001589">
    <property type="entry name" value="Asn_synthetase_glu-h"/>
    <property type="match status" value="1"/>
</dbReference>
<evidence type="ECO:0000256" key="3">
    <source>
        <dbReference type="ARBA" id="ARBA00012737"/>
    </source>
</evidence>
<dbReference type="GO" id="GO:0004066">
    <property type="term" value="F:asparagine synthase (glutamine-hydrolyzing) activity"/>
    <property type="evidence" value="ECO:0007669"/>
    <property type="project" value="UniProtKB-EC"/>
</dbReference>
<dbReference type="PANTHER" id="PTHR43284:SF1">
    <property type="entry name" value="ASPARAGINE SYNTHETASE"/>
    <property type="match status" value="1"/>
</dbReference>
<dbReference type="GO" id="GO:0006529">
    <property type="term" value="P:asparagine biosynthetic process"/>
    <property type="evidence" value="ECO:0007669"/>
    <property type="project" value="InterPro"/>
</dbReference>
<dbReference type="InterPro" id="IPR017932">
    <property type="entry name" value="GATase_2_dom"/>
</dbReference>
<dbReference type="PROSITE" id="PS51278">
    <property type="entry name" value="GATASE_TYPE_2"/>
    <property type="match status" value="1"/>
</dbReference>
<sequence>MPVSAILGRIHLSGRLVDPTAFASALATLDHYGRDGASMRVEAGIGLGYQRLDVSPFSVHERQPLVEGPYAIVADAILDNRESLCDELSIESGWRSQTPDSRLLLLAYRRWGQECVQRLVGDFAFALWDSRKQILFCARDHIGARPFYYHSYGDSFVFSTDIRALQAFSDLAFEIDESRVAGYLFWPFGCREGSFFHGVYPLPAGHCMSVDHHGVSLRAYWHPGDVPSIRYARREDYIEHLRELLEQAVSDRLVSHYPVGSHLSGGLDSAGVTILASRLMRARGRRLDMCYSWSPPISSEYPLSDRKRDERRVIEEICRREDIRCLYGPTTGQDYLDYLKGDIALEGTTDLFEEHGVMRQAAYRGTRVMLSGWGGDESVTFGVRGYPGYLLKHGQLMRLLSIAHKAAGGYHRPRKWASFLWRECLLSLLPDSVYARYSPYLRPEQLEFLYRPDFVERFAGLLSYRSPAWREYPDPVAMQVLLLTNGHLEGRMSTWSHWSARHGIVYRYPLTDLRLLRYTLGLPPELLWFQGQARSLYRSALDGVLPREVGKNDTVNERKRMKVRGECWKLLALESTRGAFQHECRWLDMLALHTRMSEAPSEMTSAEQMLRFLPLCSAVQVWHLWKYYELNS</sequence>
<dbReference type="EC" id="6.3.5.4" evidence="3"/>
<dbReference type="InterPro" id="IPR006426">
    <property type="entry name" value="Asn_synth_AEB"/>
</dbReference>
<dbReference type="PANTHER" id="PTHR43284">
    <property type="entry name" value="ASPARAGINE SYNTHETASE (GLUTAMINE-HYDROLYZING)"/>
    <property type="match status" value="1"/>
</dbReference>
<dbReference type="OrthoDB" id="9763290at2"/>
<evidence type="ECO:0000256" key="7">
    <source>
        <dbReference type="ARBA" id="ARBA00048741"/>
    </source>
</evidence>
<dbReference type="InterPro" id="IPR029055">
    <property type="entry name" value="Ntn_hydrolases_N"/>
</dbReference>
<organism evidence="10 11">
    <name type="scientific">Halomonas nitroreducens</name>
    <dbReference type="NCBI Taxonomy" id="447425"/>
    <lineage>
        <taxon>Bacteria</taxon>
        <taxon>Pseudomonadati</taxon>
        <taxon>Pseudomonadota</taxon>
        <taxon>Gammaproteobacteria</taxon>
        <taxon>Oceanospirillales</taxon>
        <taxon>Halomonadaceae</taxon>
        <taxon>Halomonas</taxon>
    </lineage>
</organism>
<keyword evidence="4 8" id="KW-0547">Nucleotide-binding</keyword>
<dbReference type="InterPro" id="IPR014729">
    <property type="entry name" value="Rossmann-like_a/b/a_fold"/>
</dbReference>
<feature type="domain" description="Glutamine amidotransferase type-2" evidence="9">
    <location>
        <begin position="4"/>
        <end position="213"/>
    </location>
</feature>
<dbReference type="EMBL" id="RXNS01000005">
    <property type="protein sequence ID" value="RTR05378.1"/>
    <property type="molecule type" value="Genomic_DNA"/>
</dbReference>
<dbReference type="InterPro" id="IPR001962">
    <property type="entry name" value="Asn_synthase"/>
</dbReference>
<dbReference type="Gene3D" id="3.40.50.620">
    <property type="entry name" value="HUPs"/>
    <property type="match status" value="1"/>
</dbReference>
<comment type="pathway">
    <text evidence="1">Amino-acid biosynthesis; L-asparagine biosynthesis; L-asparagine from L-aspartate (L-Gln route): step 1/1.</text>
</comment>
<gene>
    <name evidence="10" type="ORF">EKG36_07275</name>
</gene>
<evidence type="ECO:0000256" key="5">
    <source>
        <dbReference type="ARBA" id="ARBA00022840"/>
    </source>
</evidence>